<dbReference type="InterPro" id="IPR003331">
    <property type="entry name" value="UDP_GlcNAc_Epimerase_2_dom"/>
</dbReference>
<dbReference type="PANTHER" id="PTHR43174">
    <property type="entry name" value="UDP-N-ACETYLGLUCOSAMINE 2-EPIMERASE"/>
    <property type="match status" value="1"/>
</dbReference>
<evidence type="ECO:0000313" key="3">
    <source>
        <dbReference type="Proteomes" id="UP001259659"/>
    </source>
</evidence>
<dbReference type="EC" id="3.2.1.183" evidence="2"/>
<evidence type="ECO:0000259" key="1">
    <source>
        <dbReference type="Pfam" id="PF02350"/>
    </source>
</evidence>
<keyword evidence="2" id="KW-0326">Glycosidase</keyword>
<comment type="caution">
    <text evidence="2">The sequence shown here is derived from an EMBL/GenBank/DDBJ whole genome shotgun (WGS) entry which is preliminary data.</text>
</comment>
<name>A0ABU2F860_9EURY</name>
<dbReference type="Proteomes" id="UP001259659">
    <property type="component" value="Unassembled WGS sequence"/>
</dbReference>
<dbReference type="EMBL" id="JAMQON010000001">
    <property type="protein sequence ID" value="MDS0258463.1"/>
    <property type="molecule type" value="Genomic_DNA"/>
</dbReference>
<protein>
    <submittedName>
        <fullName evidence="2">UDP-N-acetylglucosamine 2-epimerase</fullName>
        <ecNumber evidence="2">3.2.1.183</ecNumber>
    </submittedName>
</protein>
<dbReference type="GO" id="GO:0016798">
    <property type="term" value="F:hydrolase activity, acting on glycosyl bonds"/>
    <property type="evidence" value="ECO:0007669"/>
    <property type="project" value="UniProtKB-KW"/>
</dbReference>
<dbReference type="InterPro" id="IPR029767">
    <property type="entry name" value="WecB-like"/>
</dbReference>
<dbReference type="SUPFAM" id="SSF53756">
    <property type="entry name" value="UDP-Glycosyltransferase/glycogen phosphorylase"/>
    <property type="match status" value="1"/>
</dbReference>
<dbReference type="Pfam" id="PF02350">
    <property type="entry name" value="Epimerase_2"/>
    <property type="match status" value="1"/>
</dbReference>
<evidence type="ECO:0000313" key="2">
    <source>
        <dbReference type="EMBL" id="MDS0258463.1"/>
    </source>
</evidence>
<dbReference type="RefSeq" id="WP_310918028.1">
    <property type="nucleotide sequence ID" value="NZ_JAMQON010000001.1"/>
</dbReference>
<dbReference type="InterPro" id="IPR020004">
    <property type="entry name" value="UDP-GlcNAc_Epase"/>
</dbReference>
<gene>
    <name evidence="2" type="primary">neuC</name>
    <name evidence="2" type="ORF">NDI56_03445</name>
</gene>
<proteinExistence type="predicted"/>
<dbReference type="NCBIfam" id="TIGR03568">
    <property type="entry name" value="NeuC_NnaA"/>
    <property type="match status" value="1"/>
</dbReference>
<reference evidence="2 3" key="1">
    <citation type="submission" date="2022-06" db="EMBL/GenBank/DDBJ databases">
        <title>Haloarcula sp. a new haloarchaeum isolate from saline soil.</title>
        <authorList>
            <person name="Strakova D."/>
            <person name="Galisteo C."/>
            <person name="Sanchez-Porro C."/>
            <person name="Ventosa A."/>
        </authorList>
    </citation>
    <scope>NUCLEOTIDE SEQUENCE [LARGE SCALE GENOMIC DNA]</scope>
    <source>
        <strain evidence="2 3">S1CR25-12</strain>
    </source>
</reference>
<keyword evidence="3" id="KW-1185">Reference proteome</keyword>
<sequence length="397" mass="43956">MTVNVAVVMTSRGNYARIGPVLHELSDDPEFDLDIINAGASMIRKYGSLSAILRDDGLEISEEMYNVLEGGNPVSSAKTTGLSMVEFTTVLDNLDPDVVITIADRYETMAVTLAACYQNIPIVHTQGGEITGSIDEKVRHATTKLADYHMVSTERSAEVVNRLGEDEDRIYEVGCPSIDIADDIAENADPEYDPQDDYGGVGEDIDVSEDYIVIQYHPVPTQYQSEYDKTWELIEAVDELDVQAFWFWPNMDAGTDKVSKAIREYRDQREPDDIRFYINMRPTHYLTVVNNSACLLGNSSVGIRECSRLGQPSVNIGDRQTGRERGPNVIDVPCETDAIVEAVETQLDAGSYETSSLYGDGDAATKMVDAMREIEYELKGSMDPTRLGLSEIAPPMD</sequence>
<accession>A0ABU2F860</accession>
<feature type="domain" description="UDP-N-acetylglucosamine 2-epimerase" evidence="1">
    <location>
        <begin position="24"/>
        <end position="371"/>
    </location>
</feature>
<organism evidence="2 3">
    <name type="scientific">Haloarcula saliterrae</name>
    <dbReference type="NCBI Taxonomy" id="2950534"/>
    <lineage>
        <taxon>Archaea</taxon>
        <taxon>Methanobacteriati</taxon>
        <taxon>Methanobacteriota</taxon>
        <taxon>Stenosarchaea group</taxon>
        <taxon>Halobacteria</taxon>
        <taxon>Halobacteriales</taxon>
        <taxon>Haloarculaceae</taxon>
        <taxon>Haloarcula</taxon>
    </lineage>
</organism>
<dbReference type="PANTHER" id="PTHR43174:SF3">
    <property type="entry name" value="UDP-N-ACETYLGLUCOSAMINE 2-EPIMERASE"/>
    <property type="match status" value="1"/>
</dbReference>
<keyword evidence="2" id="KW-0378">Hydrolase</keyword>
<dbReference type="Gene3D" id="3.40.50.2000">
    <property type="entry name" value="Glycogen Phosphorylase B"/>
    <property type="match status" value="2"/>
</dbReference>